<dbReference type="GeneID" id="73044723"/>
<gene>
    <name evidence="7" type="ORF">ACFO9K_09955</name>
</gene>
<comment type="subcellular location">
    <subcellularLocation>
        <location evidence="1">Membrane</location>
        <topology evidence="1">Multi-pass membrane protein</topology>
    </subcellularLocation>
</comment>
<comment type="similarity">
    <text evidence="2">Belongs to the autoinducer-2 exporter (AI-2E) (TC 2.A.86) family.</text>
</comment>
<dbReference type="AlphaFoldDB" id="A0ABD5Q1I4"/>
<dbReference type="RefSeq" id="WP_254269677.1">
    <property type="nucleotide sequence ID" value="NZ_CP100400.1"/>
</dbReference>
<evidence type="ECO:0000313" key="8">
    <source>
        <dbReference type="Proteomes" id="UP001595945"/>
    </source>
</evidence>
<accession>A0ABD5Q1I4</accession>
<evidence type="ECO:0000256" key="3">
    <source>
        <dbReference type="ARBA" id="ARBA00022692"/>
    </source>
</evidence>
<keyword evidence="4 6" id="KW-1133">Transmembrane helix</keyword>
<evidence type="ECO:0000313" key="7">
    <source>
        <dbReference type="EMBL" id="MFC4824589.1"/>
    </source>
</evidence>
<evidence type="ECO:0000256" key="2">
    <source>
        <dbReference type="ARBA" id="ARBA00009773"/>
    </source>
</evidence>
<dbReference type="Proteomes" id="UP001595945">
    <property type="component" value="Unassembled WGS sequence"/>
</dbReference>
<comment type="caution">
    <text evidence="7">The sequence shown here is derived from an EMBL/GenBank/DDBJ whole genome shotgun (WGS) entry which is preliminary data.</text>
</comment>
<sequence length="337" mass="36081">MDTERGFFAVLLAVALYVSTLVVRPFFTYVALALLLAYTLFPLQRRLAPRIGPRKSAVVLMVASTFLFVLPLVLLLQVVVRQALAAIETFQSTDVQGEIALVRQLLIDSVGIDPFDYVDQTLQEVAGVVQSGAGRVLQEATGFLGGVSKVMLGLTIFGFVLYYLLVGGEETVAWFREVTPLPADVQDELLAQLDRLTYAVLVTTLVIAVVQAVLTGLALLVLGFSNVLFWTVVAVVLGILPLVGSMFIWVPAALYLISVGRFVGGAALLVYGFGLVNLTDNYLRPVIGGRSANLNPAILVLGIFGGLTVFGVMGIFVGPIVLGFTRAIVAVAAREYA</sequence>
<protein>
    <submittedName>
        <fullName evidence="7">AI-2E family transporter</fullName>
    </submittedName>
</protein>
<dbReference type="GO" id="GO:0016020">
    <property type="term" value="C:membrane"/>
    <property type="evidence" value="ECO:0007669"/>
    <property type="project" value="UniProtKB-SubCell"/>
</dbReference>
<dbReference type="Pfam" id="PF01594">
    <property type="entry name" value="AI-2E_transport"/>
    <property type="match status" value="1"/>
</dbReference>
<evidence type="ECO:0000256" key="5">
    <source>
        <dbReference type="ARBA" id="ARBA00023136"/>
    </source>
</evidence>
<feature type="transmembrane region" description="Helical" evidence="6">
    <location>
        <begin position="262"/>
        <end position="278"/>
    </location>
</feature>
<evidence type="ECO:0000256" key="1">
    <source>
        <dbReference type="ARBA" id="ARBA00004141"/>
    </source>
</evidence>
<feature type="transmembrane region" description="Helical" evidence="6">
    <location>
        <begin position="298"/>
        <end position="324"/>
    </location>
</feature>
<feature type="transmembrane region" description="Helical" evidence="6">
    <location>
        <begin position="227"/>
        <end position="250"/>
    </location>
</feature>
<dbReference type="PANTHER" id="PTHR21716">
    <property type="entry name" value="TRANSMEMBRANE PROTEIN"/>
    <property type="match status" value="1"/>
</dbReference>
<feature type="transmembrane region" description="Helical" evidence="6">
    <location>
        <begin position="57"/>
        <end position="80"/>
    </location>
</feature>
<evidence type="ECO:0000256" key="6">
    <source>
        <dbReference type="SAM" id="Phobius"/>
    </source>
</evidence>
<dbReference type="PANTHER" id="PTHR21716:SF4">
    <property type="entry name" value="TRANSMEMBRANE PROTEIN 245"/>
    <property type="match status" value="1"/>
</dbReference>
<dbReference type="InterPro" id="IPR002549">
    <property type="entry name" value="AI-2E-like"/>
</dbReference>
<keyword evidence="3 6" id="KW-0812">Transmembrane</keyword>
<feature type="transmembrane region" description="Helical" evidence="6">
    <location>
        <begin position="143"/>
        <end position="166"/>
    </location>
</feature>
<feature type="transmembrane region" description="Helical" evidence="6">
    <location>
        <begin position="196"/>
        <end position="221"/>
    </location>
</feature>
<evidence type="ECO:0000256" key="4">
    <source>
        <dbReference type="ARBA" id="ARBA00022989"/>
    </source>
</evidence>
<proteinExistence type="inferred from homology"/>
<organism evidence="7 8">
    <name type="scientific">Halorussus aquaticus</name>
    <dbReference type="NCBI Taxonomy" id="2953748"/>
    <lineage>
        <taxon>Archaea</taxon>
        <taxon>Methanobacteriati</taxon>
        <taxon>Methanobacteriota</taxon>
        <taxon>Stenosarchaea group</taxon>
        <taxon>Halobacteria</taxon>
        <taxon>Halobacteriales</taxon>
        <taxon>Haladaptataceae</taxon>
        <taxon>Halorussus</taxon>
    </lineage>
</organism>
<reference evidence="7 8" key="1">
    <citation type="journal article" date="2019" name="Int. J. Syst. Evol. Microbiol.">
        <title>The Global Catalogue of Microorganisms (GCM) 10K type strain sequencing project: providing services to taxonomists for standard genome sequencing and annotation.</title>
        <authorList>
            <consortium name="The Broad Institute Genomics Platform"/>
            <consortium name="The Broad Institute Genome Sequencing Center for Infectious Disease"/>
            <person name="Wu L."/>
            <person name="Ma J."/>
        </authorList>
    </citation>
    <scope>NUCLEOTIDE SEQUENCE [LARGE SCALE GENOMIC DNA]</scope>
    <source>
        <strain evidence="7 8">XZYJ18</strain>
    </source>
</reference>
<dbReference type="EMBL" id="JBHSHT010000001">
    <property type="protein sequence ID" value="MFC4824589.1"/>
    <property type="molecule type" value="Genomic_DNA"/>
</dbReference>
<name>A0ABD5Q1I4_9EURY</name>
<keyword evidence="8" id="KW-1185">Reference proteome</keyword>
<keyword evidence="5 6" id="KW-0472">Membrane</keyword>
<feature type="transmembrane region" description="Helical" evidence="6">
    <location>
        <begin position="6"/>
        <end position="36"/>
    </location>
</feature>